<name>A0ABU6LBL2_9GAMM</name>
<evidence type="ECO:0000313" key="1">
    <source>
        <dbReference type="EMBL" id="MEC6833940.1"/>
    </source>
</evidence>
<dbReference type="Pfam" id="PF18985">
    <property type="entry name" value="DUF5718"/>
    <property type="match status" value="1"/>
</dbReference>
<reference evidence="1 2" key="1">
    <citation type="submission" date="2024-01" db="EMBL/GenBank/DDBJ databases">
        <title>Active colonisers of the gastrointestinal tract of Atlantic salmon farmed in a warm water region.</title>
        <authorList>
            <person name="Bowman J.P."/>
        </authorList>
    </citation>
    <scope>NUCLEOTIDE SEQUENCE [LARGE SCALE GENOMIC DNA]</scope>
    <source>
        <strain evidence="1 2">S3MW1</strain>
    </source>
</reference>
<accession>A0ABU6LBL2</accession>
<keyword evidence="2" id="KW-1185">Reference proteome</keyword>
<proteinExistence type="predicted"/>
<dbReference type="InterPro" id="IPR043776">
    <property type="entry name" value="DUF5718"/>
</dbReference>
<protein>
    <submittedName>
        <fullName evidence="1">DUF5718 family protein</fullName>
    </submittedName>
</protein>
<organism evidence="1 2">
    <name type="scientific">Photobacterium toruni</name>
    <dbReference type="NCBI Taxonomy" id="1935446"/>
    <lineage>
        <taxon>Bacteria</taxon>
        <taxon>Pseudomonadati</taxon>
        <taxon>Pseudomonadota</taxon>
        <taxon>Gammaproteobacteria</taxon>
        <taxon>Vibrionales</taxon>
        <taxon>Vibrionaceae</taxon>
        <taxon>Photobacterium</taxon>
    </lineage>
</organism>
<dbReference type="EMBL" id="JAYXUG010000035">
    <property type="protein sequence ID" value="MEC6833940.1"/>
    <property type="molecule type" value="Genomic_DNA"/>
</dbReference>
<comment type="caution">
    <text evidence="1">The sequence shown here is derived from an EMBL/GenBank/DDBJ whole genome shotgun (WGS) entry which is preliminary data.</text>
</comment>
<sequence>MRCFSLGIIGNFAGHLSGAEKLTESNLPSGIFVVNGLYNHAISTGSELHFPPYGSNIQAEPEFVVKFKVEYQGGQVIKLDPVAITVGNDMTIRSLEGSSKIAERKVWGDESKGVASNWWNVEQLEQFNDSYKLVSIVKRNGEYIDYTPIADPSELKIFNQWMCEWLVDTINHQQSIGICREILPQIKEASYPNEIIVFCGAPNYTSWGSAHFIQPNDEIIIAFINSKNTVIEEIVATLKLGDLINNNNVISYSQKVV</sequence>
<dbReference type="RefSeq" id="WP_327775737.1">
    <property type="nucleotide sequence ID" value="NZ_JAYXUG010000035.1"/>
</dbReference>
<dbReference type="Proteomes" id="UP001306119">
    <property type="component" value="Unassembled WGS sequence"/>
</dbReference>
<evidence type="ECO:0000313" key="2">
    <source>
        <dbReference type="Proteomes" id="UP001306119"/>
    </source>
</evidence>
<gene>
    <name evidence="1" type="ORF">VXS06_19470</name>
</gene>